<dbReference type="PRINTS" id="PR00238">
    <property type="entry name" value="OPSIN"/>
</dbReference>
<comment type="subcellular location">
    <subcellularLocation>
        <location evidence="1 15">Membrane</location>
        <topology evidence="1 15">Multi-pass membrane protein</topology>
    </subcellularLocation>
</comment>
<evidence type="ECO:0000256" key="11">
    <source>
        <dbReference type="ARBA" id="ARBA00023157"/>
    </source>
</evidence>
<dbReference type="GO" id="GO:0007602">
    <property type="term" value="P:phototransduction"/>
    <property type="evidence" value="ECO:0007669"/>
    <property type="project" value="UniProtKB-KW"/>
</dbReference>
<dbReference type="InterPro" id="IPR001760">
    <property type="entry name" value="Opsin"/>
</dbReference>
<evidence type="ECO:0000259" key="17">
    <source>
        <dbReference type="PROSITE" id="PS50262"/>
    </source>
</evidence>
<dbReference type="GO" id="GO:0009881">
    <property type="term" value="F:photoreceptor activity"/>
    <property type="evidence" value="ECO:0007669"/>
    <property type="project" value="UniProtKB-KW"/>
</dbReference>
<evidence type="ECO:0000256" key="13">
    <source>
        <dbReference type="ARBA" id="ARBA00023224"/>
    </source>
</evidence>
<evidence type="ECO:0000256" key="16">
    <source>
        <dbReference type="SAM" id="MobiDB-lite"/>
    </source>
</evidence>
<keyword evidence="9 15" id="KW-0297">G-protein coupled receptor</keyword>
<feature type="domain" description="G-protein coupled receptors family 1 profile" evidence="17">
    <location>
        <begin position="99"/>
        <end position="377"/>
    </location>
</feature>
<reference evidence="18 19" key="1">
    <citation type="submission" date="2022-05" db="EMBL/GenBank/DDBJ databases">
        <title>A multi-omics perspective on studying reproductive biology in Daphnia sinensis.</title>
        <authorList>
            <person name="Jia J."/>
        </authorList>
    </citation>
    <scope>NUCLEOTIDE SEQUENCE [LARGE SCALE GENOMIC DNA]</scope>
    <source>
        <strain evidence="18 19">WSL</strain>
    </source>
</reference>
<feature type="transmembrane region" description="Helical" evidence="15">
    <location>
        <begin position="316"/>
        <end position="341"/>
    </location>
</feature>
<feature type="transmembrane region" description="Helical" evidence="15">
    <location>
        <begin position="119"/>
        <end position="140"/>
    </location>
</feature>
<dbReference type="Gene3D" id="1.20.1070.10">
    <property type="entry name" value="Rhodopsin 7-helix transmembrane proteins"/>
    <property type="match status" value="1"/>
</dbReference>
<keyword evidence="14" id="KW-0844">Vision</keyword>
<keyword evidence="19" id="KW-1185">Reference proteome</keyword>
<dbReference type="EMBL" id="WJBH02000009">
    <property type="protein sequence ID" value="KAI9552890.1"/>
    <property type="molecule type" value="Genomic_DNA"/>
</dbReference>
<keyword evidence="6 15" id="KW-0681">Retinal protein</keyword>
<keyword evidence="11" id="KW-1015">Disulfide bond</keyword>
<evidence type="ECO:0000256" key="9">
    <source>
        <dbReference type="ARBA" id="ARBA00023040"/>
    </source>
</evidence>
<dbReference type="FunFam" id="1.20.1070.10:FF:000044">
    <property type="entry name" value="Opsin, ultraviolet-sensitive"/>
    <property type="match status" value="1"/>
</dbReference>
<evidence type="ECO:0000256" key="2">
    <source>
        <dbReference type="ARBA" id="ARBA00022543"/>
    </source>
</evidence>
<dbReference type="PANTHER" id="PTHR24240">
    <property type="entry name" value="OPSIN"/>
    <property type="match status" value="1"/>
</dbReference>
<name>A0AAD5L048_9CRUS</name>
<feature type="transmembrane region" description="Helical" evidence="15">
    <location>
        <begin position="251"/>
        <end position="279"/>
    </location>
</feature>
<dbReference type="CDD" id="cd15083">
    <property type="entry name" value="7tmA_Melanopsin-like"/>
    <property type="match status" value="1"/>
</dbReference>
<evidence type="ECO:0000256" key="15">
    <source>
        <dbReference type="RuleBase" id="RU004951"/>
    </source>
</evidence>
<dbReference type="InterPro" id="IPR017452">
    <property type="entry name" value="GPCR_Rhodpsn_7TM"/>
</dbReference>
<keyword evidence="7 15" id="KW-1133">Transmembrane helix</keyword>
<evidence type="ECO:0000256" key="6">
    <source>
        <dbReference type="ARBA" id="ARBA00022925"/>
    </source>
</evidence>
<evidence type="ECO:0000256" key="3">
    <source>
        <dbReference type="ARBA" id="ARBA00022553"/>
    </source>
</evidence>
<dbReference type="GO" id="GO:0004930">
    <property type="term" value="F:G protein-coupled receptor activity"/>
    <property type="evidence" value="ECO:0007669"/>
    <property type="project" value="UniProtKB-KW"/>
</dbReference>
<dbReference type="SUPFAM" id="SSF81321">
    <property type="entry name" value="Family A G protein-coupled receptor-like"/>
    <property type="match status" value="1"/>
</dbReference>
<keyword evidence="2 15" id="KW-0600">Photoreceptor protein</keyword>
<evidence type="ECO:0000256" key="14">
    <source>
        <dbReference type="ARBA" id="ARBA00023305"/>
    </source>
</evidence>
<keyword evidence="12 15" id="KW-0675">Receptor</keyword>
<comment type="caution">
    <text evidence="15">Lacks conserved residue(s) required for the propagation of feature annotation.</text>
</comment>
<dbReference type="InterPro" id="IPR050125">
    <property type="entry name" value="GPCR_opsins"/>
</dbReference>
<comment type="caution">
    <text evidence="18">The sequence shown here is derived from an EMBL/GenBank/DDBJ whole genome shotgun (WGS) entry which is preliminary data.</text>
</comment>
<evidence type="ECO:0000256" key="5">
    <source>
        <dbReference type="ARBA" id="ARBA00022692"/>
    </source>
</evidence>
<keyword evidence="13 15" id="KW-0807">Transducer</keyword>
<dbReference type="PRINTS" id="PR00237">
    <property type="entry name" value="GPCRRHODOPSN"/>
</dbReference>
<dbReference type="AlphaFoldDB" id="A0AAD5L048"/>
<evidence type="ECO:0000256" key="4">
    <source>
        <dbReference type="ARBA" id="ARBA00022606"/>
    </source>
</evidence>
<proteinExistence type="inferred from homology"/>
<evidence type="ECO:0000256" key="12">
    <source>
        <dbReference type="ARBA" id="ARBA00023170"/>
    </source>
</evidence>
<evidence type="ECO:0000256" key="8">
    <source>
        <dbReference type="ARBA" id="ARBA00022991"/>
    </source>
</evidence>
<feature type="transmembrane region" description="Helical" evidence="15">
    <location>
        <begin position="160"/>
        <end position="181"/>
    </location>
</feature>
<gene>
    <name evidence="18" type="ORF">GHT06_020774</name>
</gene>
<feature type="transmembrane region" description="Helical" evidence="15">
    <location>
        <begin position="81"/>
        <end position="107"/>
    </location>
</feature>
<keyword evidence="8 15" id="KW-0157">Chromophore</keyword>
<organism evidence="18 19">
    <name type="scientific">Daphnia sinensis</name>
    <dbReference type="NCBI Taxonomy" id="1820382"/>
    <lineage>
        <taxon>Eukaryota</taxon>
        <taxon>Metazoa</taxon>
        <taxon>Ecdysozoa</taxon>
        <taxon>Arthropoda</taxon>
        <taxon>Crustacea</taxon>
        <taxon>Branchiopoda</taxon>
        <taxon>Diplostraca</taxon>
        <taxon>Cladocera</taxon>
        <taxon>Anomopoda</taxon>
        <taxon>Daphniidae</taxon>
        <taxon>Daphnia</taxon>
        <taxon>Daphnia similis group</taxon>
    </lineage>
</organism>
<keyword evidence="3" id="KW-0597">Phosphoprotein</keyword>
<dbReference type="InterPro" id="IPR000276">
    <property type="entry name" value="GPCR_Rhodpsn"/>
</dbReference>
<dbReference type="Proteomes" id="UP000820818">
    <property type="component" value="Linkage Group LG9"/>
</dbReference>
<keyword evidence="5 15" id="KW-0812">Transmembrane</keyword>
<dbReference type="GO" id="GO:0016020">
    <property type="term" value="C:membrane"/>
    <property type="evidence" value="ECO:0007669"/>
    <property type="project" value="UniProtKB-SubCell"/>
</dbReference>
<evidence type="ECO:0000313" key="18">
    <source>
        <dbReference type="EMBL" id="KAI9552890.1"/>
    </source>
</evidence>
<keyword evidence="10 15" id="KW-0472">Membrane</keyword>
<feature type="region of interest" description="Disordered" evidence="16">
    <location>
        <begin position="590"/>
        <end position="628"/>
    </location>
</feature>
<dbReference type="PROSITE" id="PS50262">
    <property type="entry name" value="G_PROTEIN_RECEP_F1_2"/>
    <property type="match status" value="1"/>
</dbReference>
<keyword evidence="4 15" id="KW-0716">Sensory transduction</keyword>
<dbReference type="GO" id="GO:0007601">
    <property type="term" value="P:visual perception"/>
    <property type="evidence" value="ECO:0007669"/>
    <property type="project" value="UniProtKB-KW"/>
</dbReference>
<dbReference type="Pfam" id="PF00001">
    <property type="entry name" value="7tm_1"/>
    <property type="match status" value="1"/>
</dbReference>
<feature type="transmembrane region" description="Helical" evidence="15">
    <location>
        <begin position="202"/>
        <end position="222"/>
    </location>
</feature>
<evidence type="ECO:0000256" key="1">
    <source>
        <dbReference type="ARBA" id="ARBA00004141"/>
    </source>
</evidence>
<sequence>MTSLWSVFVMNRSVANNFVGDCHSMGVGGHPIHHQEKNSNGNASSSIYSSISIGDWDEWDETLWTAKQRQWLEQGVVPREVYVTLSVVLSLVVVFGLIANATILYIFSRFKRLRTPANVLVINLTACDFISCLIHPMAVYSSYRGRWSFGKTGCNLYATGIGFFGLNSIVTLSAIACERYIVITSSSCRPAVARWRITRCQAQKACVAIWLHCAALVAPPWLLGWSSYEPEGVLVTCSWDYTTRTLSNRLYYLYLLFFGFVLPVSVLTFCYVAIFRFIVRSSREMTRMIMTSHVKSPFSTAITSFRKRRRQTDVRTAMILLSLAMLCYTAWTPYAIVSLIGQFGPVDEDGRFELSPMATSIPAFLAKTAIVFDPLLYGFSHPQFRSSVRQILQHNSFVESSNNGLVQRGVVNNKGHPHGATTLMMVTAGLRHTGTRQQFRSQSLHTSSAAVSWAKSVRNASELDSDIHQSMNEIDHVICPSFNANIPPISQSTETMHRVCSHPKRAMSLATVMWNKNHLKKTAGSSKTLTRGSSCRENVYRCWTSVMRPDGDAVYLLNDGKQWTDKCRQPWIVTDGRRAFYPPSAMIVDEKNKGQQSSRTEGTRRLSESDLLQRMASREKGNRRKNKPMALRSIGDLTAQLIENDPLFVVVALPARPAMIDDCQLSNKKVKKCIGSPLHFPKFSRSASPCLSSARSVTNVGFLPRNTFVSRSIERHRQQSMIFDGRVKLASGGCRSNSISCPLISP</sequence>
<comment type="similarity">
    <text evidence="15">Belongs to the G-protein coupled receptor 1 family. Opsin subfamily.</text>
</comment>
<accession>A0AAD5L048</accession>
<evidence type="ECO:0000313" key="19">
    <source>
        <dbReference type="Proteomes" id="UP000820818"/>
    </source>
</evidence>
<evidence type="ECO:0000256" key="10">
    <source>
        <dbReference type="ARBA" id="ARBA00023136"/>
    </source>
</evidence>
<protein>
    <submittedName>
        <fullName evidence="18">Arthropsin3</fullName>
    </submittedName>
</protein>
<evidence type="ECO:0000256" key="7">
    <source>
        <dbReference type="ARBA" id="ARBA00022989"/>
    </source>
</evidence>